<feature type="binding site" evidence="4">
    <location>
        <position position="67"/>
    </location>
    <ligand>
        <name>Fe cation</name>
        <dbReference type="ChEBI" id="CHEBI:24875"/>
        <label>1</label>
    </ligand>
</feature>
<dbReference type="GO" id="GO:0004748">
    <property type="term" value="F:ribonucleoside-diphosphate reductase activity, thioredoxin disulfide as acceptor"/>
    <property type="evidence" value="ECO:0007669"/>
    <property type="project" value="UniProtKB-EC"/>
</dbReference>
<dbReference type="InterPro" id="IPR033909">
    <property type="entry name" value="RNR_small"/>
</dbReference>
<proteinExistence type="inferred from homology"/>
<dbReference type="PIRSF" id="PIRSF000355">
    <property type="entry name" value="NrdB"/>
    <property type="match status" value="1"/>
</dbReference>
<dbReference type="PANTHER" id="PTHR23409:SF18">
    <property type="entry name" value="RIBONUCLEOSIDE-DIPHOSPHATE REDUCTASE SUBUNIT M2"/>
    <property type="match status" value="1"/>
</dbReference>
<dbReference type="SUPFAM" id="SSF47240">
    <property type="entry name" value="Ferritin-like"/>
    <property type="match status" value="1"/>
</dbReference>
<evidence type="ECO:0000256" key="1">
    <source>
        <dbReference type="ARBA" id="ARBA00009303"/>
    </source>
</evidence>
<dbReference type="EMBL" id="CP029077">
    <property type="protein sequence ID" value="QED22878.1"/>
    <property type="molecule type" value="Genomic_DNA"/>
</dbReference>
<sequence length="330" mass="38687">MSLLKERKNFKPFDYPWAFDAWKMQQQTHWLPEEVPMSDDIRDWKNRLTLAEKNLCTQIFKLFTQMDIEVNDCYMQRYANIFQPVEVKMMLAAFSNMETIHVVAYSHLVETLGMPDDIYIEFLKYKEMKDKCDYLHQIKHDSIEGIAITLATFGAFTEGMQLFASFVILLNFTRFGKMKGMGQIITWSVRDETLHCLSIIRLFHEFINENPQIDLKKLHKKIQKIAQEMVINEDKFVDLAFEIDGAVEGLSAAEVKEYIRYIADRRLIQLGIEPVFGVKKNPIGYWLDPILNGVEHANFFEVRSTEYSKSATTGTWEDAFKIHERTLFDS</sequence>
<comment type="cofactor">
    <cofactor evidence="2 4">
        <name>Fe cation</name>
        <dbReference type="ChEBI" id="CHEBI:24875"/>
    </cofactor>
    <text evidence="2 4">Binds 2 iron ions per subunit.</text>
</comment>
<dbReference type="GO" id="GO:0009263">
    <property type="term" value="P:deoxyribonucleotide biosynthetic process"/>
    <property type="evidence" value="ECO:0007669"/>
    <property type="project" value="UniProtKB-KW"/>
</dbReference>
<gene>
    <name evidence="5" type="ORF">Deia_00064</name>
</gene>
<feature type="binding site" evidence="4">
    <location>
        <position position="158"/>
    </location>
    <ligand>
        <name>Fe cation</name>
        <dbReference type="ChEBI" id="CHEBI:24875"/>
        <label>2</label>
    </ligand>
</feature>
<feature type="binding site" evidence="4">
    <location>
        <position position="192"/>
    </location>
    <ligand>
        <name>Fe cation</name>
        <dbReference type="ChEBI" id="CHEBI:24875"/>
        <label>2</label>
    </ligand>
</feature>
<feature type="binding site" evidence="4">
    <location>
        <position position="98"/>
    </location>
    <ligand>
        <name>Fe cation</name>
        <dbReference type="ChEBI" id="CHEBI:24875"/>
        <label>2</label>
    </ligand>
</feature>
<feature type="active site" evidence="3">
    <location>
        <position position="105"/>
    </location>
</feature>
<keyword evidence="6" id="KW-1185">Reference proteome</keyword>
<organism evidence="5 6">
    <name type="scientific">Candidatus Deianiraea vastatrix</name>
    <dbReference type="NCBI Taxonomy" id="2163644"/>
    <lineage>
        <taxon>Bacteria</taxon>
        <taxon>Pseudomonadati</taxon>
        <taxon>Pseudomonadota</taxon>
        <taxon>Alphaproteobacteria</taxon>
        <taxon>Rickettsiales</taxon>
        <taxon>Candidatus Deianiraeaceae</taxon>
        <taxon>Candidatus Deianiraea</taxon>
    </lineage>
</organism>
<keyword evidence="2" id="KW-0215">Deoxyribonucleotide synthesis</keyword>
<comment type="catalytic activity">
    <reaction evidence="2">
        <text>a 2'-deoxyribonucleoside 5'-diphosphate + [thioredoxin]-disulfide + H2O = a ribonucleoside 5'-diphosphate + [thioredoxin]-dithiol</text>
        <dbReference type="Rhea" id="RHEA:23252"/>
        <dbReference type="Rhea" id="RHEA-COMP:10698"/>
        <dbReference type="Rhea" id="RHEA-COMP:10700"/>
        <dbReference type="ChEBI" id="CHEBI:15377"/>
        <dbReference type="ChEBI" id="CHEBI:29950"/>
        <dbReference type="ChEBI" id="CHEBI:50058"/>
        <dbReference type="ChEBI" id="CHEBI:57930"/>
        <dbReference type="ChEBI" id="CHEBI:73316"/>
        <dbReference type="EC" id="1.17.4.1"/>
    </reaction>
</comment>
<dbReference type="RefSeq" id="WP_146820186.1">
    <property type="nucleotide sequence ID" value="NZ_CP029077.1"/>
</dbReference>
<dbReference type="OrthoDB" id="9766544at2"/>
<dbReference type="NCBIfam" id="NF007186">
    <property type="entry name" value="PRK09614.1-5"/>
    <property type="match status" value="1"/>
</dbReference>
<comment type="similarity">
    <text evidence="1 2">Belongs to the ribonucleoside diphosphate reductase small chain family.</text>
</comment>
<feature type="binding site" evidence="4">
    <location>
        <position position="101"/>
    </location>
    <ligand>
        <name>Fe cation</name>
        <dbReference type="ChEBI" id="CHEBI:24875"/>
        <label>1</label>
    </ligand>
</feature>
<dbReference type="UniPathway" id="UPA00326"/>
<evidence type="ECO:0000313" key="6">
    <source>
        <dbReference type="Proteomes" id="UP000321934"/>
    </source>
</evidence>
<reference evidence="5 6" key="1">
    <citation type="journal article" date="2019" name="ISME J.">
        <title>Deianiraea, an extracellular bacterium associated with the ciliate Paramecium, suggests an alternative scenario for the evolution of Rickettsiales.</title>
        <authorList>
            <person name="Castelli M."/>
            <person name="Sabaneyeva E."/>
            <person name="Lanzoni O."/>
            <person name="Lebedeva N."/>
            <person name="Floriano A.M."/>
            <person name="Gaiarsa S."/>
            <person name="Benken K."/>
            <person name="Modeo L."/>
            <person name="Bandi C."/>
            <person name="Potekhin A."/>
            <person name="Sassera D."/>
            <person name="Petroni G."/>
        </authorList>
    </citation>
    <scope>NUCLEOTIDE SEQUENCE [LARGE SCALE GENOMIC DNA]</scope>
    <source>
        <strain evidence="5">CyL4-1</strain>
    </source>
</reference>
<dbReference type="GO" id="GO:0046872">
    <property type="term" value="F:metal ion binding"/>
    <property type="evidence" value="ECO:0007669"/>
    <property type="project" value="UniProtKB-KW"/>
</dbReference>
<dbReference type="InterPro" id="IPR000358">
    <property type="entry name" value="RNR_small_fam"/>
</dbReference>
<dbReference type="Gene3D" id="1.10.620.20">
    <property type="entry name" value="Ribonucleotide Reductase, subunit A"/>
    <property type="match status" value="1"/>
</dbReference>
<evidence type="ECO:0000256" key="4">
    <source>
        <dbReference type="PIRSR" id="PIRSR000355-2"/>
    </source>
</evidence>
<keyword evidence="2 4" id="KW-0408">Iron</keyword>
<dbReference type="Proteomes" id="UP000321934">
    <property type="component" value="Chromosome"/>
</dbReference>
<protein>
    <recommendedName>
        <fullName evidence="2">Ribonucleoside-diphosphate reductase subunit beta</fullName>
        <ecNumber evidence="2">1.17.4.1</ecNumber>
    </recommendedName>
</protein>
<evidence type="ECO:0000313" key="5">
    <source>
        <dbReference type="EMBL" id="QED22878.1"/>
    </source>
</evidence>
<dbReference type="CDD" id="cd01049">
    <property type="entry name" value="RNRR2"/>
    <property type="match status" value="1"/>
</dbReference>
<evidence type="ECO:0000256" key="2">
    <source>
        <dbReference type="PIRNR" id="PIRNR000355"/>
    </source>
</evidence>
<keyword evidence="2" id="KW-0560">Oxidoreductase</keyword>
<dbReference type="InterPro" id="IPR012348">
    <property type="entry name" value="RNR-like"/>
</dbReference>
<dbReference type="PANTHER" id="PTHR23409">
    <property type="entry name" value="RIBONUCLEOSIDE-DIPHOSPHATE REDUCTASE SMALL CHAIN"/>
    <property type="match status" value="1"/>
</dbReference>
<keyword evidence="2 4" id="KW-0479">Metal-binding</keyword>
<name>A0A5B8XC09_9RICK</name>
<dbReference type="EC" id="1.17.4.1" evidence="2"/>
<dbReference type="InterPro" id="IPR009078">
    <property type="entry name" value="Ferritin-like_SF"/>
</dbReference>
<comment type="function">
    <text evidence="2">Provides the precursors necessary for DNA synthesis. Catalyzes the biosynthesis of deoxyribonucleotides from the corresponding ribonucleotides.</text>
</comment>
<evidence type="ECO:0000256" key="3">
    <source>
        <dbReference type="PIRSR" id="PIRSR000355-1"/>
    </source>
</evidence>
<feature type="binding site" evidence="4">
    <location>
        <position position="195"/>
    </location>
    <ligand>
        <name>Fe cation</name>
        <dbReference type="ChEBI" id="CHEBI:24875"/>
        <label>2</label>
    </ligand>
</feature>
<accession>A0A5B8XC09</accession>
<dbReference type="Pfam" id="PF00268">
    <property type="entry name" value="Ribonuc_red_sm"/>
    <property type="match status" value="1"/>
</dbReference>
<dbReference type="AlphaFoldDB" id="A0A5B8XC09"/>